<dbReference type="RefSeq" id="WP_083120185.1">
    <property type="nucleotide sequence ID" value="NZ_JACKUO010000026.1"/>
</dbReference>
<sequence length="122" mass="12806">MIVGLVALLCLAAPASSTASSQHLPELHSHETVSALYGHLISDADHAHIDSGIQECLPDSVSDFLVPRLRGTLLALGLLVGLAVLWRLSGQDEPAVGRAPPRSVVAALSVPDILTLFCVARR</sequence>
<reference evidence="2 3" key="1">
    <citation type="submission" date="2016-12" db="EMBL/GenBank/DDBJ databases">
        <title>The new phylogeny of genus Mycobacterium.</title>
        <authorList>
            <person name="Tortoli E."/>
            <person name="Trovato A."/>
            <person name="Cirillo D.M."/>
        </authorList>
    </citation>
    <scope>NUCLEOTIDE SEQUENCE [LARGE SCALE GENOMIC DNA]</scope>
    <source>
        <strain evidence="2 3">DSM 44223</strain>
    </source>
</reference>
<feature type="chain" id="PRO_5012552275" evidence="1">
    <location>
        <begin position="20"/>
        <end position="122"/>
    </location>
</feature>
<dbReference type="Pfam" id="PF26327">
    <property type="entry name" value="LpqS"/>
    <property type="match status" value="1"/>
</dbReference>
<dbReference type="AlphaFoldDB" id="A0A1X0IU32"/>
<organism evidence="2 3">
    <name type="scientific">Mycolicibacterium rhodesiae</name>
    <name type="common">Mycobacterium rhodesiae</name>
    <dbReference type="NCBI Taxonomy" id="36814"/>
    <lineage>
        <taxon>Bacteria</taxon>
        <taxon>Bacillati</taxon>
        <taxon>Actinomycetota</taxon>
        <taxon>Actinomycetes</taxon>
        <taxon>Mycobacteriales</taxon>
        <taxon>Mycobacteriaceae</taxon>
        <taxon>Mycolicibacterium</taxon>
    </lineage>
</organism>
<protein>
    <submittedName>
        <fullName evidence="2">Uncharacterized protein</fullName>
    </submittedName>
</protein>
<dbReference type="EMBL" id="MVIH01000006">
    <property type="protein sequence ID" value="ORB52352.1"/>
    <property type="molecule type" value="Genomic_DNA"/>
</dbReference>
<evidence type="ECO:0000256" key="1">
    <source>
        <dbReference type="SAM" id="SignalP"/>
    </source>
</evidence>
<dbReference type="OrthoDB" id="4625631at2"/>
<feature type="signal peptide" evidence="1">
    <location>
        <begin position="1"/>
        <end position="19"/>
    </location>
</feature>
<dbReference type="Proteomes" id="UP000192534">
    <property type="component" value="Unassembled WGS sequence"/>
</dbReference>
<dbReference type="InterPro" id="IPR058714">
    <property type="entry name" value="LpqS"/>
</dbReference>
<keyword evidence="3" id="KW-1185">Reference proteome</keyword>
<name>A0A1X0IU32_MYCRH</name>
<evidence type="ECO:0000313" key="2">
    <source>
        <dbReference type="EMBL" id="ORB52352.1"/>
    </source>
</evidence>
<accession>A0A1X0IU32</accession>
<keyword evidence="1" id="KW-0732">Signal</keyword>
<evidence type="ECO:0000313" key="3">
    <source>
        <dbReference type="Proteomes" id="UP000192534"/>
    </source>
</evidence>
<proteinExistence type="predicted"/>
<comment type="caution">
    <text evidence="2">The sequence shown here is derived from an EMBL/GenBank/DDBJ whole genome shotgun (WGS) entry which is preliminary data.</text>
</comment>
<gene>
    <name evidence="2" type="ORF">BST42_15485</name>
</gene>